<evidence type="ECO:0000313" key="2">
    <source>
        <dbReference type="EMBL" id="KAK8556232.1"/>
    </source>
</evidence>
<proteinExistence type="predicted"/>
<protein>
    <submittedName>
        <fullName evidence="2">Uncharacterized protein</fullName>
    </submittedName>
</protein>
<dbReference type="EMBL" id="JBBPBM010000017">
    <property type="protein sequence ID" value="KAK8556232.1"/>
    <property type="molecule type" value="Genomic_DNA"/>
</dbReference>
<keyword evidence="1" id="KW-0472">Membrane</keyword>
<sequence>MVSERDMSSWTDLLHSSSKLYRKPNPDLIKDWRQLLRNLKPSLKLVIKKGCYVCIIIRYCEGGDMSVSTMCLAFYLLEIVTFHVVHTIQVILVNTKVML</sequence>
<name>A0ABR2E9K1_9ROSI</name>
<gene>
    <name evidence="2" type="ORF">V6N12_002643</name>
</gene>
<accession>A0ABR2E9K1</accession>
<evidence type="ECO:0000313" key="3">
    <source>
        <dbReference type="Proteomes" id="UP001472677"/>
    </source>
</evidence>
<evidence type="ECO:0000256" key="1">
    <source>
        <dbReference type="SAM" id="Phobius"/>
    </source>
</evidence>
<keyword evidence="1" id="KW-0812">Transmembrane</keyword>
<feature type="transmembrane region" description="Helical" evidence="1">
    <location>
        <begin position="72"/>
        <end position="93"/>
    </location>
</feature>
<keyword evidence="3" id="KW-1185">Reference proteome</keyword>
<keyword evidence="1" id="KW-1133">Transmembrane helix</keyword>
<organism evidence="2 3">
    <name type="scientific">Hibiscus sabdariffa</name>
    <name type="common">roselle</name>
    <dbReference type="NCBI Taxonomy" id="183260"/>
    <lineage>
        <taxon>Eukaryota</taxon>
        <taxon>Viridiplantae</taxon>
        <taxon>Streptophyta</taxon>
        <taxon>Embryophyta</taxon>
        <taxon>Tracheophyta</taxon>
        <taxon>Spermatophyta</taxon>
        <taxon>Magnoliopsida</taxon>
        <taxon>eudicotyledons</taxon>
        <taxon>Gunneridae</taxon>
        <taxon>Pentapetalae</taxon>
        <taxon>rosids</taxon>
        <taxon>malvids</taxon>
        <taxon>Malvales</taxon>
        <taxon>Malvaceae</taxon>
        <taxon>Malvoideae</taxon>
        <taxon>Hibiscus</taxon>
    </lineage>
</organism>
<comment type="caution">
    <text evidence="2">The sequence shown here is derived from an EMBL/GenBank/DDBJ whole genome shotgun (WGS) entry which is preliminary data.</text>
</comment>
<dbReference type="Proteomes" id="UP001472677">
    <property type="component" value="Unassembled WGS sequence"/>
</dbReference>
<reference evidence="2 3" key="1">
    <citation type="journal article" date="2024" name="G3 (Bethesda)">
        <title>Genome assembly of Hibiscus sabdariffa L. provides insights into metabolisms of medicinal natural products.</title>
        <authorList>
            <person name="Kim T."/>
        </authorList>
    </citation>
    <scope>NUCLEOTIDE SEQUENCE [LARGE SCALE GENOMIC DNA]</scope>
    <source>
        <strain evidence="2">TK-2024</strain>
        <tissue evidence="2">Old leaves</tissue>
    </source>
</reference>